<protein>
    <recommendedName>
        <fullName evidence="4">DUF3016 domain-containing protein</fullName>
    </recommendedName>
</protein>
<feature type="chain" id="PRO_5003993047" description="DUF3016 domain-containing protein" evidence="1">
    <location>
        <begin position="21"/>
        <end position="167"/>
    </location>
</feature>
<dbReference type="OrthoDB" id="195620at2"/>
<gene>
    <name evidence="2" type="ORF">C942_04376</name>
</gene>
<dbReference type="Pfam" id="PF11454">
    <property type="entry name" value="DUF3016"/>
    <property type="match status" value="1"/>
</dbReference>
<keyword evidence="1" id="KW-0732">Signal</keyword>
<dbReference type="PATRIC" id="fig|1056511.3.peg.1205"/>
<reference evidence="2 3" key="1">
    <citation type="submission" date="2012-12" db="EMBL/GenBank/DDBJ databases">
        <title>Genome Assembly of Photobacterium sp. AK15.</title>
        <authorList>
            <person name="Khatri I."/>
            <person name="Vaidya B."/>
            <person name="Srinivas T.N.R."/>
            <person name="Subramanian S."/>
            <person name="Pinnaka A."/>
        </authorList>
    </citation>
    <scope>NUCLEOTIDE SEQUENCE [LARGE SCALE GENOMIC DNA]</scope>
    <source>
        <strain evidence="2 3">AK15</strain>
    </source>
</reference>
<evidence type="ECO:0000313" key="3">
    <source>
        <dbReference type="Proteomes" id="UP000011134"/>
    </source>
</evidence>
<dbReference type="EMBL" id="AMZO01000006">
    <property type="protein sequence ID" value="ELR66678.1"/>
    <property type="molecule type" value="Genomic_DNA"/>
</dbReference>
<dbReference type="RefSeq" id="WP_007463542.1">
    <property type="nucleotide sequence ID" value="NZ_AMZO01000006.1"/>
</dbReference>
<evidence type="ECO:0000313" key="2">
    <source>
        <dbReference type="EMBL" id="ELR66678.1"/>
    </source>
</evidence>
<accession>L8JEJ7</accession>
<name>L8JEJ7_9GAMM</name>
<comment type="caution">
    <text evidence="2">The sequence shown here is derived from an EMBL/GenBank/DDBJ whole genome shotgun (WGS) entry which is preliminary data.</text>
</comment>
<evidence type="ECO:0000256" key="1">
    <source>
        <dbReference type="SAM" id="SignalP"/>
    </source>
</evidence>
<proteinExistence type="predicted"/>
<evidence type="ECO:0008006" key="4">
    <source>
        <dbReference type="Google" id="ProtNLM"/>
    </source>
</evidence>
<organism evidence="2 3">
    <name type="scientific">Photobacterium marinum</name>
    <dbReference type="NCBI Taxonomy" id="1056511"/>
    <lineage>
        <taxon>Bacteria</taxon>
        <taxon>Pseudomonadati</taxon>
        <taxon>Pseudomonadota</taxon>
        <taxon>Gammaproteobacteria</taxon>
        <taxon>Vibrionales</taxon>
        <taxon>Vibrionaceae</taxon>
        <taxon>Photobacterium</taxon>
    </lineage>
</organism>
<feature type="signal peptide" evidence="1">
    <location>
        <begin position="1"/>
        <end position="20"/>
    </location>
</feature>
<dbReference type="InterPro" id="IPR021557">
    <property type="entry name" value="DUF3016"/>
</dbReference>
<dbReference type="AlphaFoldDB" id="L8JEJ7"/>
<dbReference type="Proteomes" id="UP000011134">
    <property type="component" value="Unassembled WGS sequence"/>
</dbReference>
<sequence>MKLPAWLGAFLLVFSISSIADETIHFPPAFVTWVSPEQYRDIRTTGGSQKRFQKNLFKRLSEEFSEMARIYLKPDQTLHVQVTNVDLAGDTRFSSKAGKDIRVLTSITPPTISFNYQIKKGDNTLSSDSVKLTNMNYQSTPVTSQINRALMYEIKLIQDWAKKTLKN</sequence>
<keyword evidence="3" id="KW-1185">Reference proteome</keyword>